<dbReference type="PROSITE" id="PS51194">
    <property type="entry name" value="HELICASE_CTER"/>
    <property type="match status" value="1"/>
</dbReference>
<dbReference type="CDD" id="cd18793">
    <property type="entry name" value="SF2_C_SNF"/>
    <property type="match status" value="1"/>
</dbReference>
<name>A0ABT2H8S6_9MICO</name>
<dbReference type="InterPro" id="IPR014001">
    <property type="entry name" value="Helicase_ATP-bd"/>
</dbReference>
<keyword evidence="6" id="KW-1185">Reference proteome</keyword>
<sequence>MRSDPSPASPGPASPGRSWQSVVGELAAPNPHTTAPGAEPATAMGLQFEVRELSPRTHDRWRGPTSTTATAGDETDRALDPDRAPRRLAVRPVIRSASGSFVKANVTWGSFTHQVNRLNLDHEHHRWFAQFAALHRATRDGLTAPETDWLSLDDFASPLLWQLLAEAERLGIELVTSARGGSVRVARAASVTLDARRDAGPDARHDGDRRAGDLRDGDLRLEPLVEFDGSPHPHPALDAGATGDHGLYAYTLPRPSTAKKSAAQKSSATQQPAGQKPAAHEPTAQKLTIVLGPVAHPLTAEQRRLVGRPPIVVPAADTAQFFDEYYPSLQQGIDVTSTDASVDLPAVEPPLLVLTARFRADDVLQLDWDWVGHRDEAAERGILQRTAIELDAVLTRFPPTIDLLQPMSILRGIDAAAFADKAIPLLESLEGVRVDIIGPRPVYRELTGHPDITITAVETLKRDWFDLGFVVNMNGYRIPFGPLFTALAKGQTRLLMVDKTYLRLDHPAFDRLRELLDEAQSLDEWQTGIRISRHQVSLFADFEDLADESIEADEWRQAVAALRDVESIEPTPLPPGIEADLRPYQKAGFDWLAFLWRHRLGGILADDMGLGKTLQTLALIAHARTPAAAAPQAPDAAAPFLVVAPTSLVQNWAEEAARFAPGLTVRTVTATQAKSRVPLADAAAGADVVVTSYALFRLDFDAYQAIRWAGLVLDEAQFVKNHTSKLHAAARDLDVDFTLAITGTPLENNLMELWSLFDLVAPGLFPSAVRFAEHYQRPIERGIDPRLLTRLRRRIRPFLLRRTKDAVAPELPAKQEQVLHVELAPAHRHLYDTVLQRERQKLFGLIDDLDRNRFIVFRSLTLLRLLSLDATLIDDEHAGIPSSKLDVLVDQLGEVVAEGHRSLVFSQFTSYLAKVAARLDAEGIAYEYLDGSTRKRPEVIGRFRDGEAPVFLISLKAGGFGLTLTEADYVYLLDPWWNPASETQAIDRTHRIGQRLPVNVYRLVSTDTIEEKVMALKDQKAKLFDAVLDDDELFSRALTADDIRSLLA</sequence>
<proteinExistence type="predicted"/>
<keyword evidence="5" id="KW-0067">ATP-binding</keyword>
<reference evidence="5" key="1">
    <citation type="submission" date="2022-08" db="EMBL/GenBank/DDBJ databases">
        <authorList>
            <person name="Deng Y."/>
            <person name="Han X.-F."/>
            <person name="Zhang Y.-Q."/>
        </authorList>
    </citation>
    <scope>NUCLEOTIDE SEQUENCE</scope>
    <source>
        <strain evidence="5">CPCC 203386</strain>
    </source>
</reference>
<dbReference type="Proteomes" id="UP001165586">
    <property type="component" value="Unassembled WGS sequence"/>
</dbReference>
<dbReference type="InterPro" id="IPR038718">
    <property type="entry name" value="SNF2-like_sf"/>
</dbReference>
<feature type="compositionally biased region" description="Basic and acidic residues" evidence="2">
    <location>
        <begin position="49"/>
        <end position="62"/>
    </location>
</feature>
<dbReference type="PANTHER" id="PTHR10799">
    <property type="entry name" value="SNF2/RAD54 HELICASE FAMILY"/>
    <property type="match status" value="1"/>
</dbReference>
<comment type="caution">
    <text evidence="5">The sequence shown here is derived from an EMBL/GenBank/DDBJ whole genome shotgun (WGS) entry which is preliminary data.</text>
</comment>
<dbReference type="InterPro" id="IPR027417">
    <property type="entry name" value="P-loop_NTPase"/>
</dbReference>
<protein>
    <submittedName>
        <fullName evidence="5">DEAD/DEAH box helicase</fullName>
    </submittedName>
</protein>
<feature type="region of interest" description="Disordered" evidence="2">
    <location>
        <begin position="197"/>
        <end position="217"/>
    </location>
</feature>
<dbReference type="SUPFAM" id="SSF52540">
    <property type="entry name" value="P-loop containing nucleoside triphosphate hydrolases"/>
    <property type="match status" value="2"/>
</dbReference>
<dbReference type="InterPro" id="IPR001650">
    <property type="entry name" value="Helicase_C-like"/>
</dbReference>
<evidence type="ECO:0000256" key="1">
    <source>
        <dbReference type="ARBA" id="ARBA00022801"/>
    </source>
</evidence>
<feature type="domain" description="Helicase ATP-binding" evidence="3">
    <location>
        <begin position="593"/>
        <end position="763"/>
    </location>
</feature>
<keyword evidence="5" id="KW-0347">Helicase</keyword>
<evidence type="ECO:0000256" key="2">
    <source>
        <dbReference type="SAM" id="MobiDB-lite"/>
    </source>
</evidence>
<dbReference type="Pfam" id="PF00176">
    <property type="entry name" value="SNF2-rel_dom"/>
    <property type="match status" value="1"/>
</dbReference>
<evidence type="ECO:0000313" key="6">
    <source>
        <dbReference type="Proteomes" id="UP001165586"/>
    </source>
</evidence>
<organism evidence="5 6">
    <name type="scientific">Herbiconiux daphne</name>
    <dbReference type="NCBI Taxonomy" id="2970914"/>
    <lineage>
        <taxon>Bacteria</taxon>
        <taxon>Bacillati</taxon>
        <taxon>Actinomycetota</taxon>
        <taxon>Actinomycetes</taxon>
        <taxon>Micrococcales</taxon>
        <taxon>Microbacteriaceae</taxon>
        <taxon>Herbiconiux</taxon>
    </lineage>
</organism>
<dbReference type="EMBL" id="JANLCJ010000017">
    <property type="protein sequence ID" value="MCS5736349.1"/>
    <property type="molecule type" value="Genomic_DNA"/>
</dbReference>
<accession>A0ABT2H8S6</accession>
<gene>
    <name evidence="5" type="ORF">N1032_21675</name>
</gene>
<keyword evidence="5" id="KW-0547">Nucleotide-binding</keyword>
<dbReference type="SMART" id="SM00490">
    <property type="entry name" value="HELICc"/>
    <property type="match status" value="1"/>
</dbReference>
<feature type="region of interest" description="Disordered" evidence="2">
    <location>
        <begin position="247"/>
        <end position="281"/>
    </location>
</feature>
<keyword evidence="1" id="KW-0378">Hydrolase</keyword>
<evidence type="ECO:0000313" key="5">
    <source>
        <dbReference type="EMBL" id="MCS5736349.1"/>
    </source>
</evidence>
<feature type="compositionally biased region" description="Low complexity" evidence="2">
    <location>
        <begin position="256"/>
        <end position="271"/>
    </location>
</feature>
<feature type="compositionally biased region" description="Basic and acidic residues" evidence="2">
    <location>
        <begin position="74"/>
        <end position="83"/>
    </location>
</feature>
<dbReference type="InterPro" id="IPR049730">
    <property type="entry name" value="SNF2/RAD54-like_C"/>
</dbReference>
<dbReference type="SMART" id="SM00487">
    <property type="entry name" value="DEXDc"/>
    <property type="match status" value="1"/>
</dbReference>
<feature type="region of interest" description="Disordered" evidence="2">
    <location>
        <begin position="1"/>
        <end position="83"/>
    </location>
</feature>
<dbReference type="Gene3D" id="3.40.50.10810">
    <property type="entry name" value="Tandem AAA-ATPase domain"/>
    <property type="match status" value="1"/>
</dbReference>
<dbReference type="Gene3D" id="3.40.50.300">
    <property type="entry name" value="P-loop containing nucleotide triphosphate hydrolases"/>
    <property type="match status" value="1"/>
</dbReference>
<dbReference type="InterPro" id="IPR000330">
    <property type="entry name" value="SNF2_N"/>
</dbReference>
<feature type="domain" description="Helicase C-terminal" evidence="4">
    <location>
        <begin position="888"/>
        <end position="1039"/>
    </location>
</feature>
<evidence type="ECO:0000259" key="4">
    <source>
        <dbReference type="PROSITE" id="PS51194"/>
    </source>
</evidence>
<dbReference type="PROSITE" id="PS51192">
    <property type="entry name" value="HELICASE_ATP_BIND_1"/>
    <property type="match status" value="1"/>
</dbReference>
<dbReference type="GO" id="GO:0004386">
    <property type="term" value="F:helicase activity"/>
    <property type="evidence" value="ECO:0007669"/>
    <property type="project" value="UniProtKB-KW"/>
</dbReference>
<dbReference type="Pfam" id="PF00271">
    <property type="entry name" value="Helicase_C"/>
    <property type="match status" value="1"/>
</dbReference>
<evidence type="ECO:0000259" key="3">
    <source>
        <dbReference type="PROSITE" id="PS51192"/>
    </source>
</evidence>
<dbReference type="RefSeq" id="WP_259542230.1">
    <property type="nucleotide sequence ID" value="NZ_JANLCJ010000017.1"/>
</dbReference>